<dbReference type="RefSeq" id="XP_022510629.1">
    <property type="nucleotide sequence ID" value="XM_022656987.1"/>
</dbReference>
<evidence type="ECO:0000256" key="2">
    <source>
        <dbReference type="ARBA" id="ARBA00010617"/>
    </source>
</evidence>
<keyword evidence="7 8" id="KW-0349">Heme</keyword>
<evidence type="ECO:0000313" key="12">
    <source>
        <dbReference type="Proteomes" id="UP000077002"/>
    </source>
</evidence>
<keyword evidence="4 8" id="KW-0560">Oxidoreductase</keyword>
<feature type="region of interest" description="Disordered" evidence="9">
    <location>
        <begin position="446"/>
        <end position="478"/>
    </location>
</feature>
<dbReference type="InterPro" id="IPR050364">
    <property type="entry name" value="Cytochrome_P450_fung"/>
</dbReference>
<evidence type="ECO:0000256" key="5">
    <source>
        <dbReference type="ARBA" id="ARBA00023004"/>
    </source>
</evidence>
<keyword evidence="10" id="KW-0812">Transmembrane</keyword>
<feature type="transmembrane region" description="Helical" evidence="10">
    <location>
        <begin position="41"/>
        <end position="61"/>
    </location>
</feature>
<keyword evidence="10" id="KW-0472">Membrane</keyword>
<dbReference type="AlphaFoldDB" id="A0A177F2W5"/>
<evidence type="ECO:0008006" key="13">
    <source>
        <dbReference type="Google" id="ProtNLM"/>
    </source>
</evidence>
<evidence type="ECO:0000256" key="8">
    <source>
        <dbReference type="RuleBase" id="RU000461"/>
    </source>
</evidence>
<dbReference type="OrthoDB" id="1103324at2759"/>
<dbReference type="InterPro" id="IPR002401">
    <property type="entry name" value="Cyt_P450_E_grp-I"/>
</dbReference>
<evidence type="ECO:0000256" key="6">
    <source>
        <dbReference type="ARBA" id="ARBA00023033"/>
    </source>
</evidence>
<evidence type="ECO:0000256" key="9">
    <source>
        <dbReference type="SAM" id="MobiDB-lite"/>
    </source>
</evidence>
<evidence type="ECO:0000256" key="4">
    <source>
        <dbReference type="ARBA" id="ARBA00023002"/>
    </source>
</evidence>
<accession>A0A177F2W5</accession>
<evidence type="ECO:0000256" key="1">
    <source>
        <dbReference type="ARBA" id="ARBA00001971"/>
    </source>
</evidence>
<keyword evidence="12" id="KW-1185">Reference proteome</keyword>
<keyword evidence="6 8" id="KW-0503">Monooxygenase</keyword>
<dbReference type="InterPro" id="IPR017972">
    <property type="entry name" value="Cyt_P450_CS"/>
</dbReference>
<protein>
    <recommendedName>
        <fullName evidence="13">Cytochrome P450</fullName>
    </recommendedName>
</protein>
<evidence type="ECO:0000256" key="3">
    <source>
        <dbReference type="ARBA" id="ARBA00022723"/>
    </source>
</evidence>
<evidence type="ECO:0000313" key="11">
    <source>
        <dbReference type="EMBL" id="OAG38677.1"/>
    </source>
</evidence>
<comment type="caution">
    <text evidence="11">The sequence shown here is derived from an EMBL/GenBank/DDBJ whole genome shotgun (WGS) entry which is preliminary data.</text>
</comment>
<keyword evidence="5 7" id="KW-0408">Iron</keyword>
<comment type="similarity">
    <text evidence="2 8">Belongs to the cytochrome P450 family.</text>
</comment>
<keyword evidence="3 7" id="KW-0479">Metal-binding</keyword>
<dbReference type="CDD" id="cd11065">
    <property type="entry name" value="CYP64-like"/>
    <property type="match status" value="1"/>
</dbReference>
<proteinExistence type="inferred from homology"/>
<dbReference type="GO" id="GO:0004497">
    <property type="term" value="F:monooxygenase activity"/>
    <property type="evidence" value="ECO:0007669"/>
    <property type="project" value="UniProtKB-KW"/>
</dbReference>
<dbReference type="PROSITE" id="PS00086">
    <property type="entry name" value="CYTOCHROME_P450"/>
    <property type="match status" value="1"/>
</dbReference>
<dbReference type="InterPro" id="IPR036396">
    <property type="entry name" value="Cyt_P450_sf"/>
</dbReference>
<organism evidence="11 12">
    <name type="scientific">Fonsecaea monophora</name>
    <dbReference type="NCBI Taxonomy" id="254056"/>
    <lineage>
        <taxon>Eukaryota</taxon>
        <taxon>Fungi</taxon>
        <taxon>Dikarya</taxon>
        <taxon>Ascomycota</taxon>
        <taxon>Pezizomycotina</taxon>
        <taxon>Eurotiomycetes</taxon>
        <taxon>Chaetothyriomycetidae</taxon>
        <taxon>Chaetothyriales</taxon>
        <taxon>Herpotrichiellaceae</taxon>
        <taxon>Fonsecaea</taxon>
    </lineage>
</organism>
<dbReference type="Gene3D" id="1.10.630.10">
    <property type="entry name" value="Cytochrome P450"/>
    <property type="match status" value="1"/>
</dbReference>
<feature type="binding site" description="axial binding residue" evidence="7">
    <location>
        <position position="492"/>
    </location>
    <ligand>
        <name>heme</name>
        <dbReference type="ChEBI" id="CHEBI:30413"/>
    </ligand>
    <ligandPart>
        <name>Fe</name>
        <dbReference type="ChEBI" id="CHEBI:18248"/>
    </ligandPart>
</feature>
<dbReference type="Proteomes" id="UP000077002">
    <property type="component" value="Unassembled WGS sequence"/>
</dbReference>
<gene>
    <name evidence="11" type="ORF">AYO21_07030</name>
</gene>
<reference evidence="11 12" key="1">
    <citation type="submission" date="2016-03" db="EMBL/GenBank/DDBJ databases">
        <title>Draft genome sequence of the Fonsecaea monophora CBS 269.37.</title>
        <authorList>
            <person name="Bombassaro A."/>
            <person name="Vinicius W.A."/>
            <person name="De Hoog S."/>
            <person name="Sun J."/>
            <person name="Souza E.M."/>
            <person name="Raittz R.T."/>
            <person name="Costa F."/>
            <person name="Leao A.C."/>
            <person name="Tadra-Sfeir M.Z."/>
            <person name="Baura V."/>
            <person name="Balsanelli E."/>
            <person name="Pedrosa F.O."/>
            <person name="Moreno L.F."/>
            <person name="Steffens M.B."/>
            <person name="Xi L."/>
            <person name="Bocca A.L."/>
            <person name="Felipe M.S."/>
            <person name="Teixeira M."/>
            <person name="Telles Filho F.Q."/>
            <person name="Azevedo C.M."/>
            <person name="Gomes R."/>
            <person name="Vicente V.A."/>
        </authorList>
    </citation>
    <scope>NUCLEOTIDE SEQUENCE [LARGE SCALE GENOMIC DNA]</scope>
    <source>
        <strain evidence="11 12">CBS 269.37</strain>
    </source>
</reference>
<dbReference type="InterPro" id="IPR001128">
    <property type="entry name" value="Cyt_P450"/>
</dbReference>
<dbReference type="SUPFAM" id="SSF48264">
    <property type="entry name" value="Cytochrome P450"/>
    <property type="match status" value="1"/>
</dbReference>
<dbReference type="PANTHER" id="PTHR46300">
    <property type="entry name" value="P450, PUTATIVE (EUROFUNG)-RELATED-RELATED"/>
    <property type="match status" value="1"/>
</dbReference>
<dbReference type="GeneID" id="34602186"/>
<keyword evidence="10" id="KW-1133">Transmembrane helix</keyword>
<sequence length="576" mass="64760">MEPSITEWPRRYCFSDTGSGSETVLERPANPRRPTVMNETLISLASKLALASAAVFVLVLARYAAASRRPRGFPPGPPTLPVIGNLHQLPLTKPFIKFHEWSKLYGPVVGLKLGPQNVVVLNNYKSVRELFDKRGALYSSRPDSYVGNQLLCPDETHILLVPYGPGWRALRKAVQAMLNVTAVDRLLPVQEAEAAQTLFELMTTPQKCFTHIRRYSTAVILASVFGQRGASYEAPKVQALYHAQEQFTTILAPGATPPVDAFPLFKYVPAFLAPWKRWAARIRQEQRTLYSNLLNETVARGRRQDRIPCFMDKLLEGKEKSGLDDEQIMEAGSDTTSSTLHSFVLAMIKYPEVLKRAQAELDQVCGASRSPSSQDIRNLPYMQAVMTETLRWRPVAPNGVPHMLIQDDVYDGYVLPKGTIVFANTWSIHQDVSEYDRPEEFIPERFLDDKFGSKNKSNTQTLRDDDNNNNDVDDDENRRRVTYSFGAGRRVCPGQRLAENSLMINMSKMAWAFDIKADPAAGAAPPDANVETGYSDGFVFGPNPFSASFCVRSRQHEDTIRREFDEARTVLQNYED</sequence>
<evidence type="ECO:0000256" key="7">
    <source>
        <dbReference type="PIRSR" id="PIRSR602401-1"/>
    </source>
</evidence>
<evidence type="ECO:0000256" key="10">
    <source>
        <dbReference type="SAM" id="Phobius"/>
    </source>
</evidence>
<dbReference type="GO" id="GO:0020037">
    <property type="term" value="F:heme binding"/>
    <property type="evidence" value="ECO:0007669"/>
    <property type="project" value="InterPro"/>
</dbReference>
<dbReference type="EMBL" id="LVKK01000052">
    <property type="protein sequence ID" value="OAG38677.1"/>
    <property type="molecule type" value="Genomic_DNA"/>
</dbReference>
<dbReference type="GO" id="GO:0016705">
    <property type="term" value="F:oxidoreductase activity, acting on paired donors, with incorporation or reduction of molecular oxygen"/>
    <property type="evidence" value="ECO:0007669"/>
    <property type="project" value="InterPro"/>
</dbReference>
<dbReference type="PRINTS" id="PR00385">
    <property type="entry name" value="P450"/>
</dbReference>
<name>A0A177F2W5_9EURO</name>
<dbReference type="PRINTS" id="PR00463">
    <property type="entry name" value="EP450I"/>
</dbReference>
<dbReference type="Pfam" id="PF00067">
    <property type="entry name" value="p450"/>
    <property type="match status" value="1"/>
</dbReference>
<comment type="cofactor">
    <cofactor evidence="1 7">
        <name>heme</name>
        <dbReference type="ChEBI" id="CHEBI:30413"/>
    </cofactor>
</comment>
<dbReference type="GO" id="GO:0005506">
    <property type="term" value="F:iron ion binding"/>
    <property type="evidence" value="ECO:0007669"/>
    <property type="project" value="InterPro"/>
</dbReference>
<dbReference type="PANTHER" id="PTHR46300:SF2">
    <property type="entry name" value="CYTOCHROME P450 MONOOXYGENASE ALNH-RELATED"/>
    <property type="match status" value="1"/>
</dbReference>